<name>A0ACB8UH46_9APHY</name>
<organism evidence="1 2">
    <name type="scientific">Irpex rosettiformis</name>
    <dbReference type="NCBI Taxonomy" id="378272"/>
    <lineage>
        <taxon>Eukaryota</taxon>
        <taxon>Fungi</taxon>
        <taxon>Dikarya</taxon>
        <taxon>Basidiomycota</taxon>
        <taxon>Agaricomycotina</taxon>
        <taxon>Agaricomycetes</taxon>
        <taxon>Polyporales</taxon>
        <taxon>Irpicaceae</taxon>
        <taxon>Irpex</taxon>
    </lineage>
</organism>
<evidence type="ECO:0000313" key="1">
    <source>
        <dbReference type="EMBL" id="KAI0093578.1"/>
    </source>
</evidence>
<gene>
    <name evidence="1" type="ORF">BDY19DRAFT_260419</name>
</gene>
<evidence type="ECO:0000313" key="2">
    <source>
        <dbReference type="Proteomes" id="UP001055072"/>
    </source>
</evidence>
<dbReference type="EMBL" id="MU274901">
    <property type="protein sequence ID" value="KAI0093578.1"/>
    <property type="molecule type" value="Genomic_DNA"/>
</dbReference>
<comment type="caution">
    <text evidence="1">The sequence shown here is derived from an EMBL/GenBank/DDBJ whole genome shotgun (WGS) entry which is preliminary data.</text>
</comment>
<proteinExistence type="predicted"/>
<dbReference type="Proteomes" id="UP001055072">
    <property type="component" value="Unassembled WGS sequence"/>
</dbReference>
<protein>
    <submittedName>
        <fullName evidence="1">Uncharacterized protein</fullName>
    </submittedName>
</protein>
<reference evidence="1" key="1">
    <citation type="journal article" date="2021" name="Environ. Microbiol.">
        <title>Gene family expansions and transcriptome signatures uncover fungal adaptations to wood decay.</title>
        <authorList>
            <person name="Hage H."/>
            <person name="Miyauchi S."/>
            <person name="Viragh M."/>
            <person name="Drula E."/>
            <person name="Min B."/>
            <person name="Chaduli D."/>
            <person name="Navarro D."/>
            <person name="Favel A."/>
            <person name="Norest M."/>
            <person name="Lesage-Meessen L."/>
            <person name="Balint B."/>
            <person name="Merenyi Z."/>
            <person name="de Eugenio L."/>
            <person name="Morin E."/>
            <person name="Martinez A.T."/>
            <person name="Baldrian P."/>
            <person name="Stursova M."/>
            <person name="Martinez M.J."/>
            <person name="Novotny C."/>
            <person name="Magnuson J.K."/>
            <person name="Spatafora J.W."/>
            <person name="Maurice S."/>
            <person name="Pangilinan J."/>
            <person name="Andreopoulos W."/>
            <person name="LaButti K."/>
            <person name="Hundley H."/>
            <person name="Na H."/>
            <person name="Kuo A."/>
            <person name="Barry K."/>
            <person name="Lipzen A."/>
            <person name="Henrissat B."/>
            <person name="Riley R."/>
            <person name="Ahrendt S."/>
            <person name="Nagy L.G."/>
            <person name="Grigoriev I.V."/>
            <person name="Martin F."/>
            <person name="Rosso M.N."/>
        </authorList>
    </citation>
    <scope>NUCLEOTIDE SEQUENCE</scope>
    <source>
        <strain evidence="1">CBS 384.51</strain>
    </source>
</reference>
<sequence>MSSTMPSPSQRNLSATSNDNTRNSASSDSDAQPLTKKSSTKSSSACVHCKSLKVRCHFTPGHPRCDRCEDGNHECAPRSRKKRKTAPTQEELQLRSREQDEQINSLLSQFDCLRMEAKVTEWQKRAAATKNVGGLVARLVCPVTCHYYSTLIGPLEVDLSPSNPQYERLPMLLRAGILEPYEVLDLFNLFFERINPFFTLLDGEIHCPQILMWTNHFLFDVVCACASRHYLRRPGLYDVLMDIARDAAAEALVSGEKSVELVQGFLLLSVYPIPQKKWSDNRSWLFMGAAIRLAQELELDKMPTGDNERESFNRIRTWLNCFSVDKSHAAQFGKMHMVSLDDQVVRSAVRIWYKASPMVNAPYDIGLCAYSEMLLLLAKFRHEVGFRDDLNQKFLEGFDVVAHATAFDKHFDELSTWWSATLNADPNYNFCPIIRYRTHNFTLVSSYMRLVVLSVGFQYAVKKGITRECYILQQSIAMARSAILTVIDHLYPSGFLSWALEANFLYMAFSAAFLLNLLRPKFLPLLTVEQCAEIVGLVQALIKILSSNDVAIDGRHSPALYSKFLRSLLEKYRTRTPSLQADINAIASSQPQVSAQYQTQQYPLETYSWPDTTLSNVVAPQALGDKHANMGTSTSYEGHVARQLIGEPDMDFSLTHFVESTRNPSNNTTESSPSPSLPMPAPAYTLEELQQLASTPPGYADTAWMRPFFGNM</sequence>
<keyword evidence="2" id="KW-1185">Reference proteome</keyword>
<accession>A0ACB8UH46</accession>